<organism evidence="1 2">
    <name type="scientific">Agarivorans gilvus</name>
    <dbReference type="NCBI Taxonomy" id="680279"/>
    <lineage>
        <taxon>Bacteria</taxon>
        <taxon>Pseudomonadati</taxon>
        <taxon>Pseudomonadota</taxon>
        <taxon>Gammaproteobacteria</taxon>
        <taxon>Alteromonadales</taxon>
        <taxon>Alteromonadaceae</taxon>
        <taxon>Agarivorans</taxon>
    </lineage>
</organism>
<comment type="caution">
    <text evidence="1">The sequence shown here is derived from an EMBL/GenBank/DDBJ whole genome shotgun (WGS) entry which is preliminary data.</text>
</comment>
<sequence length="121" mass="13225">MIVLDSITLQEFVWANRFGYSPWVSSHEFALDGALHIETAKKQAGRSIILTSDSEPLSVFTALEAHAEAAGVTPFQLTINSETFTVIWDHSATPISGTPLIDYSDADPDYIADITLKLITV</sequence>
<dbReference type="Proteomes" id="UP000651977">
    <property type="component" value="Unassembled WGS sequence"/>
</dbReference>
<evidence type="ECO:0000313" key="1">
    <source>
        <dbReference type="EMBL" id="GGA95751.1"/>
    </source>
</evidence>
<dbReference type="RefSeq" id="WP_055732909.1">
    <property type="nucleotide sequence ID" value="NZ_BMDY01000003.1"/>
</dbReference>
<gene>
    <name evidence="1" type="ORF">GCM10007414_05720</name>
</gene>
<dbReference type="EMBL" id="BMDY01000003">
    <property type="protein sequence ID" value="GGA95751.1"/>
    <property type="molecule type" value="Genomic_DNA"/>
</dbReference>
<keyword evidence="2" id="KW-1185">Reference proteome</keyword>
<evidence type="ECO:0000313" key="2">
    <source>
        <dbReference type="Proteomes" id="UP000651977"/>
    </source>
</evidence>
<name>A0ABQ1HYI3_9ALTE</name>
<reference evidence="2" key="1">
    <citation type="journal article" date="2019" name="Int. J. Syst. Evol. Microbiol.">
        <title>The Global Catalogue of Microorganisms (GCM) 10K type strain sequencing project: providing services to taxonomists for standard genome sequencing and annotation.</title>
        <authorList>
            <consortium name="The Broad Institute Genomics Platform"/>
            <consortium name="The Broad Institute Genome Sequencing Center for Infectious Disease"/>
            <person name="Wu L."/>
            <person name="Ma J."/>
        </authorList>
    </citation>
    <scope>NUCLEOTIDE SEQUENCE [LARGE SCALE GENOMIC DNA]</scope>
    <source>
        <strain evidence="2">CGMCC 1.10131</strain>
    </source>
</reference>
<protein>
    <submittedName>
        <fullName evidence="1">Uncharacterized protein</fullName>
    </submittedName>
</protein>
<proteinExistence type="predicted"/>
<accession>A0ABQ1HYI3</accession>